<gene>
    <name evidence="2" type="ORF">HYH03_018668</name>
</gene>
<accession>A0A835XJT0</accession>
<keyword evidence="3" id="KW-1185">Reference proteome</keyword>
<evidence type="ECO:0000313" key="2">
    <source>
        <dbReference type="EMBL" id="KAG2482390.1"/>
    </source>
</evidence>
<organism evidence="2 3">
    <name type="scientific">Edaphochlamys debaryana</name>
    <dbReference type="NCBI Taxonomy" id="47281"/>
    <lineage>
        <taxon>Eukaryota</taxon>
        <taxon>Viridiplantae</taxon>
        <taxon>Chlorophyta</taxon>
        <taxon>core chlorophytes</taxon>
        <taxon>Chlorophyceae</taxon>
        <taxon>CS clade</taxon>
        <taxon>Chlamydomonadales</taxon>
        <taxon>Chlamydomonadales incertae sedis</taxon>
        <taxon>Edaphochlamys</taxon>
    </lineage>
</organism>
<sequence>MLFLFLHTADVARAPPDPGEVRSKPTARGCNLRRHPHHSWPGGAPHCCPPPRPATCAHLGPLAGPPPGRGRLVRLPPARALAAAAAPWRPPCPQRDGWELSGGDMFGFEAARRLGPPVAAARGRAEAFDPTRQGGADEAGVEQGAGSPWSARRDLWAAREGGLSDLEALNPCSHGLSGGEEQGSLSPASGEECVPATLPSGLEGEGAGDGLTARNTGLAVRDTGPAGAAIAGAPTNGEESDEDHSRSPPSGGEGVVKVQPVMEPGRPADWWKRSDFFFAMMALPADGGCGRSGAKPGVIK</sequence>
<evidence type="ECO:0000256" key="1">
    <source>
        <dbReference type="SAM" id="MobiDB-lite"/>
    </source>
</evidence>
<feature type="region of interest" description="Disordered" evidence="1">
    <location>
        <begin position="172"/>
        <end position="257"/>
    </location>
</feature>
<comment type="caution">
    <text evidence="2">The sequence shown here is derived from an EMBL/GenBank/DDBJ whole genome shotgun (WGS) entry which is preliminary data.</text>
</comment>
<feature type="region of interest" description="Disordered" evidence="1">
    <location>
        <begin position="128"/>
        <end position="149"/>
    </location>
</feature>
<dbReference type="EMBL" id="JAEHOE010000226">
    <property type="protein sequence ID" value="KAG2482390.1"/>
    <property type="molecule type" value="Genomic_DNA"/>
</dbReference>
<evidence type="ECO:0000313" key="3">
    <source>
        <dbReference type="Proteomes" id="UP000612055"/>
    </source>
</evidence>
<dbReference type="AlphaFoldDB" id="A0A835XJT0"/>
<proteinExistence type="predicted"/>
<name>A0A835XJT0_9CHLO</name>
<feature type="compositionally biased region" description="Low complexity" evidence="1">
    <location>
        <begin position="224"/>
        <end position="234"/>
    </location>
</feature>
<protein>
    <submittedName>
        <fullName evidence="2">Uncharacterized protein</fullName>
    </submittedName>
</protein>
<reference evidence="2" key="1">
    <citation type="journal article" date="2020" name="bioRxiv">
        <title>Comparative genomics of Chlamydomonas.</title>
        <authorList>
            <person name="Craig R.J."/>
            <person name="Hasan A.R."/>
            <person name="Ness R.W."/>
            <person name="Keightley P.D."/>
        </authorList>
    </citation>
    <scope>NUCLEOTIDE SEQUENCE</scope>
    <source>
        <strain evidence="2">CCAP 11/70</strain>
    </source>
</reference>
<dbReference type="Proteomes" id="UP000612055">
    <property type="component" value="Unassembled WGS sequence"/>
</dbReference>